<keyword evidence="2" id="KW-1185">Reference proteome</keyword>
<dbReference type="Proteomes" id="UP001168098">
    <property type="component" value="Unassembled WGS sequence"/>
</dbReference>
<evidence type="ECO:0000313" key="1">
    <source>
        <dbReference type="EMBL" id="KAJ9679228.1"/>
    </source>
</evidence>
<proteinExistence type="predicted"/>
<comment type="caution">
    <text evidence="1">The sequence shown here is derived from an EMBL/GenBank/DDBJ whole genome shotgun (WGS) entry which is preliminary data.</text>
</comment>
<sequence>MAAAAYDVPLLALKGINANLNFPNSALSFHIPKSTSAGDIRAAVVTSEYRQGSASEVQELGEPRHHPT</sequence>
<dbReference type="AlphaFoldDB" id="A0AA38YZA0"/>
<gene>
    <name evidence="1" type="ORF">PVL29_021227</name>
</gene>
<organism evidence="1 2">
    <name type="scientific">Vitis rotundifolia</name>
    <name type="common">Muscadine grape</name>
    <dbReference type="NCBI Taxonomy" id="103349"/>
    <lineage>
        <taxon>Eukaryota</taxon>
        <taxon>Viridiplantae</taxon>
        <taxon>Streptophyta</taxon>
        <taxon>Embryophyta</taxon>
        <taxon>Tracheophyta</taxon>
        <taxon>Spermatophyta</taxon>
        <taxon>Magnoliopsida</taxon>
        <taxon>eudicotyledons</taxon>
        <taxon>Gunneridae</taxon>
        <taxon>Pentapetalae</taxon>
        <taxon>rosids</taxon>
        <taxon>Vitales</taxon>
        <taxon>Vitaceae</taxon>
        <taxon>Viteae</taxon>
        <taxon>Vitis</taxon>
    </lineage>
</organism>
<accession>A0AA38YZA0</accession>
<name>A0AA38YZA0_VITRO</name>
<dbReference type="EMBL" id="JARBHA010000016">
    <property type="protein sequence ID" value="KAJ9679228.1"/>
    <property type="molecule type" value="Genomic_DNA"/>
</dbReference>
<evidence type="ECO:0000313" key="2">
    <source>
        <dbReference type="Proteomes" id="UP001168098"/>
    </source>
</evidence>
<protein>
    <submittedName>
        <fullName evidence="1">Uncharacterized protein</fullName>
    </submittedName>
</protein>
<reference evidence="1 2" key="1">
    <citation type="journal article" date="2023" name="BMC Biotechnol.">
        <title>Vitis rotundifolia cv Carlos genome sequencing.</title>
        <authorList>
            <person name="Huff M."/>
            <person name="Hulse-Kemp A."/>
            <person name="Scheffler B."/>
            <person name="Youngblood R."/>
            <person name="Simpson S."/>
            <person name="Babiker E."/>
            <person name="Staton M."/>
        </authorList>
    </citation>
    <scope>NUCLEOTIDE SEQUENCE [LARGE SCALE GENOMIC DNA]</scope>
    <source>
        <tissue evidence="1">Leaf</tissue>
    </source>
</reference>